<proteinExistence type="predicted"/>
<feature type="domain" description="BIG2" evidence="3">
    <location>
        <begin position="81"/>
        <end position="157"/>
    </location>
</feature>
<dbReference type="AlphaFoldDB" id="A0A6N7X7N7"/>
<sequence length="395" mass="41765">MKRILAMVLAGILVVSVIPAFAAAEVGSATDKGSSRQLGTTAEGQGSQENQGNRDDRSTEEPEGPGISPGEGNPEENPPTEAQSGELPAALNLKHKAKKKLVLANTQPKGLPVNVTWASDNAKVAAVDKNGLVTAKSAGKCTVSAVFPSGSRAACKVTVEPKGLKYKKKTIRKNARFTNVLVGAKAGVKWSSSNKKVATVNGKGVVKGKKSGTCKVVARFGGKKYACKVTVVNPRLNKKKITVYNSRSFRLKVTGGKGRIRWKSGNKKVATVSKKGTVTGIKGGTCTVTAVRNGIALKCRVTVPKHYKGYRIPDFGALYGKRGKFLKADGVTSVQYKAGKKTYQKYLTALKKKNFTFVEKSSGTLVYMNSAGEMVGAAYAQGYVGLAFGNIKDIG</sequence>
<keyword evidence="2" id="KW-0732">Signal</keyword>
<feature type="domain" description="BIG2" evidence="3">
    <location>
        <begin position="231"/>
        <end position="302"/>
    </location>
</feature>
<evidence type="ECO:0000313" key="4">
    <source>
        <dbReference type="EMBL" id="MST71467.1"/>
    </source>
</evidence>
<dbReference type="SUPFAM" id="SSF49373">
    <property type="entry name" value="Invasin/intimin cell-adhesion fragments"/>
    <property type="match status" value="3"/>
</dbReference>
<feature type="signal peptide" evidence="2">
    <location>
        <begin position="1"/>
        <end position="22"/>
    </location>
</feature>
<dbReference type="Pfam" id="PF02368">
    <property type="entry name" value="Big_2"/>
    <property type="match status" value="1"/>
</dbReference>
<reference evidence="4 5" key="1">
    <citation type="submission" date="2019-08" db="EMBL/GenBank/DDBJ databases">
        <title>In-depth cultivation of the pig gut microbiome towards novel bacterial diversity and tailored functional studies.</title>
        <authorList>
            <person name="Wylensek D."/>
            <person name="Hitch T.C.A."/>
            <person name="Clavel T."/>
        </authorList>
    </citation>
    <scope>NUCLEOTIDE SEQUENCE [LARGE SCALE GENOMIC DNA]</scope>
    <source>
        <strain evidence="4 5">WCA-MUC-591-APC-4B</strain>
    </source>
</reference>
<keyword evidence="5" id="KW-1185">Reference proteome</keyword>
<dbReference type="EMBL" id="VUNA01000028">
    <property type="protein sequence ID" value="MST71467.1"/>
    <property type="molecule type" value="Genomic_DNA"/>
</dbReference>
<dbReference type="InterPro" id="IPR003343">
    <property type="entry name" value="Big_2"/>
</dbReference>
<name>A0A6N7X7N7_9FIRM</name>
<dbReference type="InterPro" id="IPR008964">
    <property type="entry name" value="Invasin/intimin_cell_adhesion"/>
</dbReference>
<evidence type="ECO:0000259" key="3">
    <source>
        <dbReference type="SMART" id="SM00635"/>
    </source>
</evidence>
<dbReference type="Pfam" id="PF26182">
    <property type="entry name" value="Ig_NUP210_5th"/>
    <property type="match status" value="2"/>
</dbReference>
<gene>
    <name evidence="4" type="ORF">FYJ65_09140</name>
</gene>
<dbReference type="RefSeq" id="WP_154555030.1">
    <property type="nucleotide sequence ID" value="NZ_VUNA01000028.1"/>
</dbReference>
<protein>
    <recommendedName>
        <fullName evidence="3">BIG2 domain-containing protein</fullName>
    </recommendedName>
</protein>
<feature type="compositionally biased region" description="Polar residues" evidence="1">
    <location>
        <begin position="31"/>
        <end position="51"/>
    </location>
</feature>
<comment type="caution">
    <text evidence="4">The sequence shown here is derived from an EMBL/GenBank/DDBJ whole genome shotgun (WGS) entry which is preliminary data.</text>
</comment>
<organism evidence="4 5">
    <name type="scientific">Mogibacterium kristiansenii</name>
    <dbReference type="NCBI Taxonomy" id="2606708"/>
    <lineage>
        <taxon>Bacteria</taxon>
        <taxon>Bacillati</taxon>
        <taxon>Bacillota</taxon>
        <taxon>Clostridia</taxon>
        <taxon>Peptostreptococcales</taxon>
        <taxon>Anaerovoracaceae</taxon>
        <taxon>Mogibacterium</taxon>
    </lineage>
</organism>
<feature type="chain" id="PRO_5026821576" description="BIG2 domain-containing protein" evidence="2">
    <location>
        <begin position="23"/>
        <end position="395"/>
    </location>
</feature>
<feature type="region of interest" description="Disordered" evidence="1">
    <location>
        <begin position="27"/>
        <end position="84"/>
    </location>
</feature>
<accession>A0A6N7X7N7</accession>
<evidence type="ECO:0000313" key="5">
    <source>
        <dbReference type="Proteomes" id="UP000469424"/>
    </source>
</evidence>
<feature type="domain" description="BIG2" evidence="3">
    <location>
        <begin position="158"/>
        <end position="230"/>
    </location>
</feature>
<dbReference type="Gene3D" id="2.60.40.1080">
    <property type="match status" value="3"/>
</dbReference>
<dbReference type="Proteomes" id="UP000469424">
    <property type="component" value="Unassembled WGS sequence"/>
</dbReference>
<evidence type="ECO:0000256" key="1">
    <source>
        <dbReference type="SAM" id="MobiDB-lite"/>
    </source>
</evidence>
<dbReference type="SMART" id="SM00635">
    <property type="entry name" value="BID_2"/>
    <property type="match status" value="3"/>
</dbReference>
<evidence type="ECO:0000256" key="2">
    <source>
        <dbReference type="SAM" id="SignalP"/>
    </source>
</evidence>